<dbReference type="AlphaFoldDB" id="A0A1J5QB53"/>
<dbReference type="Pfam" id="PF20126">
    <property type="entry name" value="TumE"/>
    <property type="match status" value="1"/>
</dbReference>
<gene>
    <name evidence="1" type="ORF">GALL_376090</name>
</gene>
<reference evidence="1" key="1">
    <citation type="submission" date="2016-10" db="EMBL/GenBank/DDBJ databases">
        <title>Sequence of Gallionella enrichment culture.</title>
        <authorList>
            <person name="Poehlein A."/>
            <person name="Muehling M."/>
            <person name="Daniel R."/>
        </authorList>
    </citation>
    <scope>NUCLEOTIDE SEQUENCE</scope>
</reference>
<proteinExistence type="predicted"/>
<protein>
    <submittedName>
        <fullName evidence="1">Uncharacterized protein</fullName>
    </submittedName>
</protein>
<evidence type="ECO:0000313" key="1">
    <source>
        <dbReference type="EMBL" id="OIQ80624.1"/>
    </source>
</evidence>
<name>A0A1J5QB53_9ZZZZ</name>
<dbReference type="EMBL" id="MLJW01001034">
    <property type="protein sequence ID" value="OIQ80624.1"/>
    <property type="molecule type" value="Genomic_DNA"/>
</dbReference>
<comment type="caution">
    <text evidence="1">The sequence shown here is derived from an EMBL/GenBank/DDBJ whole genome shotgun (WGS) entry which is preliminary data.</text>
</comment>
<accession>A0A1J5QB53</accession>
<organism evidence="1">
    <name type="scientific">mine drainage metagenome</name>
    <dbReference type="NCBI Taxonomy" id="410659"/>
    <lineage>
        <taxon>unclassified sequences</taxon>
        <taxon>metagenomes</taxon>
        <taxon>ecological metagenomes</taxon>
    </lineage>
</organism>
<sequence length="95" mass="10982">MKAELVTRFRNVLHEGGLVEVVVWRLPHPVPPSAHAFKYRLAYVVSGERVVGFDNERGKGDHKHVGAKESPYRFVDVDRLIDDFQLEVEKWNNAR</sequence>
<dbReference type="InterPro" id="IPR045397">
    <property type="entry name" value="TumE-like"/>
</dbReference>